<evidence type="ECO:0000313" key="4">
    <source>
        <dbReference type="Proteomes" id="UP000613768"/>
    </source>
</evidence>
<feature type="domain" description="DUF4097" evidence="2">
    <location>
        <begin position="121"/>
        <end position="222"/>
    </location>
</feature>
<evidence type="ECO:0000256" key="1">
    <source>
        <dbReference type="SAM" id="SignalP"/>
    </source>
</evidence>
<dbReference type="Gene3D" id="2.160.20.120">
    <property type="match status" value="1"/>
</dbReference>
<dbReference type="Proteomes" id="UP000613768">
    <property type="component" value="Unassembled WGS sequence"/>
</dbReference>
<dbReference type="Pfam" id="PF13349">
    <property type="entry name" value="DUF4097"/>
    <property type="match status" value="1"/>
</dbReference>
<keyword evidence="4" id="KW-1185">Reference proteome</keyword>
<proteinExistence type="predicted"/>
<dbReference type="RefSeq" id="WP_192029689.1">
    <property type="nucleotide sequence ID" value="NZ_JACYTR010000019.1"/>
</dbReference>
<name>A0AAW3ZNR3_9GAMM</name>
<comment type="caution">
    <text evidence="3">The sequence shown here is derived from an EMBL/GenBank/DDBJ whole genome shotgun (WGS) entry which is preliminary data.</text>
</comment>
<dbReference type="AlphaFoldDB" id="A0AAW3ZNR3"/>
<keyword evidence="1" id="KW-0732">Signal</keyword>
<protein>
    <submittedName>
        <fullName evidence="3">DUF4097 family beta strand repeat protein</fullName>
    </submittedName>
</protein>
<sequence>MRIELPFTACLLLASGSAFAWGDCDHRAERALDIAPGQAVTLALAVGAGDLEVRGDPKASQIQLRGRACASSQALLDQIQFLGQTSGDRVEAQTQIPKLEGGWGSDTAYIDVTVVMPAHLILDLRDSSGDIDIHAVAAVKVKDSSGDIRIREIGGSVEVADSSGDIEIRTVAGNVEVTNDSSGDIEIDDVQGNALVRVDSSGDIELSGIRKNAEVGRDSSGGIVFKDIGGNATVGSDSSGGIRASKVRGDFIVDADTNGDISHSDIGGRVDVPMRR</sequence>
<organism evidence="3 4">
    <name type="scientific">Pseudomarimonas arenosa</name>
    <dbReference type="NCBI Taxonomy" id="2774145"/>
    <lineage>
        <taxon>Bacteria</taxon>
        <taxon>Pseudomonadati</taxon>
        <taxon>Pseudomonadota</taxon>
        <taxon>Gammaproteobacteria</taxon>
        <taxon>Lysobacterales</taxon>
        <taxon>Lysobacteraceae</taxon>
        <taxon>Pseudomarimonas</taxon>
    </lineage>
</organism>
<feature type="signal peptide" evidence="1">
    <location>
        <begin position="1"/>
        <end position="20"/>
    </location>
</feature>
<reference evidence="3 4" key="1">
    <citation type="submission" date="2020-09" db="EMBL/GenBank/DDBJ databases">
        <title>Pseudoxanthomonas sp. CAU 1598 isolated from sand of Yaerae Beach.</title>
        <authorList>
            <person name="Kim W."/>
        </authorList>
    </citation>
    <scope>NUCLEOTIDE SEQUENCE [LARGE SCALE GENOMIC DNA]</scope>
    <source>
        <strain evidence="3 4">CAU 1598</strain>
    </source>
</reference>
<dbReference type="EMBL" id="JACYTR010000019">
    <property type="protein sequence ID" value="MBD8526274.1"/>
    <property type="molecule type" value="Genomic_DNA"/>
</dbReference>
<gene>
    <name evidence="3" type="ORF">IFO71_11050</name>
</gene>
<evidence type="ECO:0000313" key="3">
    <source>
        <dbReference type="EMBL" id="MBD8526274.1"/>
    </source>
</evidence>
<feature type="chain" id="PRO_5043475806" evidence="1">
    <location>
        <begin position="21"/>
        <end position="276"/>
    </location>
</feature>
<dbReference type="InterPro" id="IPR025164">
    <property type="entry name" value="Toastrack_DUF4097"/>
</dbReference>
<evidence type="ECO:0000259" key="2">
    <source>
        <dbReference type="Pfam" id="PF13349"/>
    </source>
</evidence>
<accession>A0AAW3ZNR3</accession>